<dbReference type="Proteomes" id="UP001597440">
    <property type="component" value="Unassembled WGS sequence"/>
</dbReference>
<evidence type="ECO:0000313" key="10">
    <source>
        <dbReference type="Proteomes" id="UP001597440"/>
    </source>
</evidence>
<protein>
    <submittedName>
        <fullName evidence="9">RagB/SusD family nutrient uptake outer membrane protein</fullName>
    </submittedName>
</protein>
<feature type="domain" description="SusD-like N-terminal" evidence="8">
    <location>
        <begin position="22"/>
        <end position="225"/>
    </location>
</feature>
<evidence type="ECO:0000256" key="4">
    <source>
        <dbReference type="ARBA" id="ARBA00023136"/>
    </source>
</evidence>
<keyword evidence="10" id="KW-1185">Reference proteome</keyword>
<dbReference type="InterPro" id="IPR012944">
    <property type="entry name" value="SusD_RagB_dom"/>
</dbReference>
<organism evidence="9 10">
    <name type="scientific">Sphingobacterium tabacisoli</name>
    <dbReference type="NCBI Taxonomy" id="2044855"/>
    <lineage>
        <taxon>Bacteria</taxon>
        <taxon>Pseudomonadati</taxon>
        <taxon>Bacteroidota</taxon>
        <taxon>Sphingobacteriia</taxon>
        <taxon>Sphingobacteriales</taxon>
        <taxon>Sphingobacteriaceae</taxon>
        <taxon>Sphingobacterium</taxon>
    </lineage>
</organism>
<reference evidence="10" key="1">
    <citation type="journal article" date="2019" name="Int. J. Syst. Evol. Microbiol.">
        <title>The Global Catalogue of Microorganisms (GCM) 10K type strain sequencing project: providing services to taxonomists for standard genome sequencing and annotation.</title>
        <authorList>
            <consortium name="The Broad Institute Genomics Platform"/>
            <consortium name="The Broad Institute Genome Sequencing Center for Infectious Disease"/>
            <person name="Wu L."/>
            <person name="Ma J."/>
        </authorList>
    </citation>
    <scope>NUCLEOTIDE SEQUENCE [LARGE SCALE GENOMIC DNA]</scope>
    <source>
        <strain evidence="10">KCTC 52298</strain>
    </source>
</reference>
<dbReference type="InterPro" id="IPR033985">
    <property type="entry name" value="SusD-like_N"/>
</dbReference>
<dbReference type="SUPFAM" id="SSF48452">
    <property type="entry name" value="TPR-like"/>
    <property type="match status" value="1"/>
</dbReference>
<sequence>MKTFFIQCILLVVLLQGCGDKLNLKPDSRIVLPKSYKDMERILDNTDYLNFSPDLPQISADEYFIPSKVHWESLRSVTARNASIWAVDTYSGDRAINDWSFPYKAIYFANNVLRLLENNDHVTETELRELRGWALFVRAYNFYSLVSTFSKAYDPATSADDLGIPLKLSSDIDEIVPRSSVAKSYEQIIADALESSELLPKHIVEGKKNRPSGVAAYALLARVYLSMRDYEKADYYADKALSIYDKLIDFNTLNKTSSTPFTYNAEETIYYSRIINLYSELTSARPVLTYGIDPGLLQLYDPSDLRLQIYFSKNTEGNFNIKRINTLSTFPFAGLATDELYLIRAECLARGGELGQAMYYYNRLLLTRWDPNATGVYVPYIDKSATTVEEAVDMILTERRRALVFRGIRWTDLKRLNLEDRKIRLSRQIDEEVYYLEPNSSRYVLPIPEEEISKSGIQQNIRE</sequence>
<evidence type="ECO:0000256" key="3">
    <source>
        <dbReference type="ARBA" id="ARBA00022729"/>
    </source>
</evidence>
<feature type="repeat" description="TPR" evidence="6">
    <location>
        <begin position="214"/>
        <end position="247"/>
    </location>
</feature>
<evidence type="ECO:0000313" key="9">
    <source>
        <dbReference type="EMBL" id="MFD2556027.1"/>
    </source>
</evidence>
<dbReference type="Pfam" id="PF14322">
    <property type="entry name" value="SusD-like_3"/>
    <property type="match status" value="1"/>
</dbReference>
<evidence type="ECO:0000259" key="7">
    <source>
        <dbReference type="Pfam" id="PF07980"/>
    </source>
</evidence>
<evidence type="ECO:0000256" key="1">
    <source>
        <dbReference type="ARBA" id="ARBA00004442"/>
    </source>
</evidence>
<comment type="similarity">
    <text evidence="2">Belongs to the SusD family.</text>
</comment>
<keyword evidence="6" id="KW-0802">TPR repeat</keyword>
<keyword evidence="3" id="KW-0732">Signal</keyword>
<gene>
    <name evidence="9" type="ORF">ACFSQW_16665</name>
</gene>
<dbReference type="Gene3D" id="1.25.40.390">
    <property type="match status" value="1"/>
</dbReference>
<dbReference type="PROSITE" id="PS50005">
    <property type="entry name" value="TPR"/>
    <property type="match status" value="1"/>
</dbReference>
<evidence type="ECO:0000259" key="8">
    <source>
        <dbReference type="Pfam" id="PF14322"/>
    </source>
</evidence>
<comment type="subcellular location">
    <subcellularLocation>
        <location evidence="1">Cell outer membrane</location>
    </subcellularLocation>
</comment>
<dbReference type="InterPro" id="IPR019734">
    <property type="entry name" value="TPR_rpt"/>
</dbReference>
<keyword evidence="4" id="KW-0472">Membrane</keyword>
<dbReference type="InterPro" id="IPR011990">
    <property type="entry name" value="TPR-like_helical_dom_sf"/>
</dbReference>
<dbReference type="EMBL" id="JBHULD010000018">
    <property type="protein sequence ID" value="MFD2556027.1"/>
    <property type="molecule type" value="Genomic_DNA"/>
</dbReference>
<dbReference type="Pfam" id="PF07980">
    <property type="entry name" value="SusD_RagB"/>
    <property type="match status" value="1"/>
</dbReference>
<dbReference type="RefSeq" id="WP_210352893.1">
    <property type="nucleotide sequence ID" value="NZ_JAEQMU010000001.1"/>
</dbReference>
<evidence type="ECO:0000256" key="5">
    <source>
        <dbReference type="ARBA" id="ARBA00023237"/>
    </source>
</evidence>
<comment type="caution">
    <text evidence="9">The sequence shown here is derived from an EMBL/GenBank/DDBJ whole genome shotgun (WGS) entry which is preliminary data.</text>
</comment>
<evidence type="ECO:0000256" key="6">
    <source>
        <dbReference type="PROSITE-ProRule" id="PRU00339"/>
    </source>
</evidence>
<proteinExistence type="inferred from homology"/>
<keyword evidence="5" id="KW-0998">Cell outer membrane</keyword>
<dbReference type="PROSITE" id="PS51257">
    <property type="entry name" value="PROKAR_LIPOPROTEIN"/>
    <property type="match status" value="1"/>
</dbReference>
<accession>A0ABW5L483</accession>
<dbReference type="CDD" id="cd08977">
    <property type="entry name" value="SusD"/>
    <property type="match status" value="1"/>
</dbReference>
<name>A0ABW5L483_9SPHI</name>
<evidence type="ECO:0000256" key="2">
    <source>
        <dbReference type="ARBA" id="ARBA00006275"/>
    </source>
</evidence>
<feature type="domain" description="RagB/SusD" evidence="7">
    <location>
        <begin position="339"/>
        <end position="460"/>
    </location>
</feature>